<name>A0A6N8U7P4_9FIRM</name>
<keyword evidence="2" id="KW-1185">Reference proteome</keyword>
<comment type="caution">
    <text evidence="1">The sequence shown here is derived from an EMBL/GenBank/DDBJ whole genome shotgun (WGS) entry which is preliminary data.</text>
</comment>
<sequence length="668" mass="74990">MQIMSEAFQRAISADTLQTRAYLDFEDFRVQDDGALTSIVIHDECYDGETDTIFGTFIGRYGEADIISQQNQIFEDKAFTPYFGVVLDQGEISYLSYGRMHVYECTRKEDSGKTTLKFIDDRLLFNRIFNFENLTYPMTWRQLLNEAAKQAGIQCSDQQFLNDREVIAEPVFFGLDATCADVVKAIAQASGTFAKITRTNQLELRKPLEESTVVLPQNYYTLETFSNYGPINSLVLGRDPQNDNVYLKDDEAIKRDGLHELRIVNNPLLDDRREALISSLYTALKDFSYSGLTCMMQGFPAFDCGDAITIKSPDDTSKQSYVWNHTLSFQGSLLSQIDAPTLTAAEIAYEGATSIEKKVLETELKVDKVKGEITSKVEETEQKIEIVDGKSEEYFKSLSNSMSQTMDSLNITVSQVEKNEEEVKSQLNSFTLSLDGLKNQFSMTGGNNIIEDSMGIFGTTFQENQSIWKGTYAVDHSTEAKKQNIYGYALMLMNDTLEQQIQVPNGVYTFSFGYQKHKELAKVSLVIDNEVIPLMNDRYTKVEKTIQVTANEISLKFVSDIDHSCTIFNLMGNQGEVASVYCLAPGESWNDYVKIGRGIEIGSDSSDVTFQANADTIGFKNKSGEYIAVFTDTGANMKEISIANRTQLSGILVQNINNQTVFNYIGVK</sequence>
<evidence type="ECO:0000313" key="2">
    <source>
        <dbReference type="Proteomes" id="UP000434036"/>
    </source>
</evidence>
<dbReference type="AlphaFoldDB" id="A0A6N8U7P4"/>
<gene>
    <name evidence="1" type="ORF">GSF08_09695</name>
</gene>
<dbReference type="EMBL" id="WUUQ01000004">
    <property type="protein sequence ID" value="MXQ74208.1"/>
    <property type="molecule type" value="Genomic_DNA"/>
</dbReference>
<dbReference type="RefSeq" id="WP_160625600.1">
    <property type="nucleotide sequence ID" value="NZ_WUUQ01000004.1"/>
</dbReference>
<protein>
    <submittedName>
        <fullName evidence="1">Uncharacterized protein</fullName>
    </submittedName>
</protein>
<proteinExistence type="predicted"/>
<reference evidence="1 2" key="2">
    <citation type="submission" date="2020-01" db="EMBL/GenBank/DDBJ databases">
        <title>Clostridiaceae sp. nov. isolated from the gut of human by culturomics.</title>
        <authorList>
            <person name="Chang Y."/>
        </authorList>
    </citation>
    <scope>NUCLEOTIDE SEQUENCE [LARGE SCALE GENOMIC DNA]</scope>
    <source>
        <strain evidence="1 2">DONG20-135</strain>
    </source>
</reference>
<reference evidence="1 2" key="1">
    <citation type="submission" date="2019-12" db="EMBL/GenBank/DDBJ databases">
        <authorList>
            <person name="Yang R."/>
        </authorList>
    </citation>
    <scope>NUCLEOTIDE SEQUENCE [LARGE SCALE GENOMIC DNA]</scope>
    <source>
        <strain evidence="1 2">DONG20-135</strain>
    </source>
</reference>
<evidence type="ECO:0000313" key="1">
    <source>
        <dbReference type="EMBL" id="MXQ74208.1"/>
    </source>
</evidence>
<accession>A0A6N8U7P4</accession>
<dbReference type="Proteomes" id="UP000434036">
    <property type="component" value="Unassembled WGS sequence"/>
</dbReference>
<organism evidence="1 2">
    <name type="scientific">Copranaerobaculum intestinale</name>
    <dbReference type="NCBI Taxonomy" id="2692629"/>
    <lineage>
        <taxon>Bacteria</taxon>
        <taxon>Bacillati</taxon>
        <taxon>Bacillota</taxon>
        <taxon>Erysipelotrichia</taxon>
        <taxon>Erysipelotrichales</taxon>
        <taxon>Erysipelotrichaceae</taxon>
        <taxon>Copranaerobaculum</taxon>
    </lineage>
</organism>